<dbReference type="PANTHER" id="PTHR43005:SF1">
    <property type="entry name" value="SPERMIDINE_PUTRESCINE TRANSPORT SYSTEM PERMEASE PROTEIN"/>
    <property type="match status" value="1"/>
</dbReference>
<evidence type="ECO:0000256" key="6">
    <source>
        <dbReference type="ARBA" id="ARBA00023136"/>
    </source>
</evidence>
<keyword evidence="6 7" id="KW-0472">Membrane</keyword>
<dbReference type="SUPFAM" id="SSF161098">
    <property type="entry name" value="MetI-like"/>
    <property type="match status" value="1"/>
</dbReference>
<reference evidence="8 9" key="1">
    <citation type="submission" date="2021-07" db="EMBL/GenBank/DDBJ databases">
        <title>Paenibacillus radiodurans sp. nov., isolated from the southeastern edge of Tengger Desert.</title>
        <authorList>
            <person name="Zhang G."/>
        </authorList>
    </citation>
    <scope>NUCLEOTIDE SEQUENCE [LARGE SCALE GENOMIC DNA]</scope>
    <source>
        <strain evidence="8 9">CCM 7311</strain>
    </source>
</reference>
<evidence type="ECO:0000256" key="5">
    <source>
        <dbReference type="ARBA" id="ARBA00022989"/>
    </source>
</evidence>
<protein>
    <submittedName>
        <fullName evidence="8">Sugar ABC transporter permease</fullName>
    </submittedName>
</protein>
<dbReference type="Proteomes" id="UP001519887">
    <property type="component" value="Unassembled WGS sequence"/>
</dbReference>
<keyword evidence="5 7" id="KW-1133">Transmembrane helix</keyword>
<gene>
    <name evidence="8" type="ORF">K0U00_30405</name>
</gene>
<accession>A0ABS7CBU9</accession>
<evidence type="ECO:0000256" key="4">
    <source>
        <dbReference type="ARBA" id="ARBA00022692"/>
    </source>
</evidence>
<dbReference type="Gene3D" id="1.10.3720.10">
    <property type="entry name" value="MetI-like"/>
    <property type="match status" value="1"/>
</dbReference>
<keyword evidence="2" id="KW-0813">Transport</keyword>
<evidence type="ECO:0000256" key="1">
    <source>
        <dbReference type="ARBA" id="ARBA00004651"/>
    </source>
</evidence>
<evidence type="ECO:0000256" key="3">
    <source>
        <dbReference type="ARBA" id="ARBA00022475"/>
    </source>
</evidence>
<dbReference type="InterPro" id="IPR035906">
    <property type="entry name" value="MetI-like_sf"/>
</dbReference>
<sequence>RLEEIWYITIPSMKPQLLFSAVMTIVGTFKAGGIGTQLSGMNPTPEYSGHLIVNHINDYGFIRMELGYATALSVFLLFMMYLANKFCWRLFGTKEDE</sequence>
<keyword evidence="4 7" id="KW-0812">Transmembrane</keyword>
<keyword evidence="3" id="KW-1003">Cell membrane</keyword>
<proteinExistence type="predicted"/>
<evidence type="ECO:0000256" key="7">
    <source>
        <dbReference type="SAM" id="Phobius"/>
    </source>
</evidence>
<evidence type="ECO:0000313" key="9">
    <source>
        <dbReference type="Proteomes" id="UP001519887"/>
    </source>
</evidence>
<keyword evidence="9" id="KW-1185">Reference proteome</keyword>
<dbReference type="EMBL" id="JAHZIK010001168">
    <property type="protein sequence ID" value="MBW7458361.1"/>
    <property type="molecule type" value="Genomic_DNA"/>
</dbReference>
<organism evidence="8 9">
    <name type="scientific">Paenibacillus sepulcri</name>
    <dbReference type="NCBI Taxonomy" id="359917"/>
    <lineage>
        <taxon>Bacteria</taxon>
        <taxon>Bacillati</taxon>
        <taxon>Bacillota</taxon>
        <taxon>Bacilli</taxon>
        <taxon>Bacillales</taxon>
        <taxon>Paenibacillaceae</taxon>
        <taxon>Paenibacillus</taxon>
    </lineage>
</organism>
<comment type="caution">
    <text evidence="8">The sequence shown here is derived from an EMBL/GenBank/DDBJ whole genome shotgun (WGS) entry which is preliminary data.</text>
</comment>
<evidence type="ECO:0000313" key="8">
    <source>
        <dbReference type="EMBL" id="MBW7458361.1"/>
    </source>
</evidence>
<feature type="transmembrane region" description="Helical" evidence="7">
    <location>
        <begin position="66"/>
        <end position="84"/>
    </location>
</feature>
<evidence type="ECO:0000256" key="2">
    <source>
        <dbReference type="ARBA" id="ARBA00022448"/>
    </source>
</evidence>
<feature type="non-terminal residue" evidence="8">
    <location>
        <position position="1"/>
    </location>
</feature>
<name>A0ABS7CBU9_9BACL</name>
<dbReference type="PANTHER" id="PTHR43005">
    <property type="entry name" value="BLR7065 PROTEIN"/>
    <property type="match status" value="1"/>
</dbReference>
<comment type="subcellular location">
    <subcellularLocation>
        <location evidence="1">Cell membrane</location>
        <topology evidence="1">Multi-pass membrane protein</topology>
    </subcellularLocation>
</comment>